<dbReference type="AlphaFoldDB" id="A0A9P5N8Y0"/>
<sequence length="168" mass="18820">MDTKRLVSAQDADITIQSSDGIIFKLHRHNLATHTDAFPGTELDLDTHGDIVHLTEPGCVLEIVFEYVYPRKQPKLNNIDFEILMSVAEAVEKYNVFSAMNTCEVRLSEILPEHAAEILVHAIKHDYPELIDKAAIHISRIPILELVGILPTHCIVPLVRTLGLLGRL</sequence>
<evidence type="ECO:0008006" key="3">
    <source>
        <dbReference type="Google" id="ProtNLM"/>
    </source>
</evidence>
<gene>
    <name evidence="1" type="ORF">CPB84DRAFT_1695834</name>
</gene>
<protein>
    <recommendedName>
        <fullName evidence="3">BTB domain-containing protein</fullName>
    </recommendedName>
</protein>
<keyword evidence="2" id="KW-1185">Reference proteome</keyword>
<dbReference type="Proteomes" id="UP000724874">
    <property type="component" value="Unassembled WGS sequence"/>
</dbReference>
<dbReference type="EMBL" id="JADNYJ010000594">
    <property type="protein sequence ID" value="KAF8868576.1"/>
    <property type="molecule type" value="Genomic_DNA"/>
</dbReference>
<organism evidence="1 2">
    <name type="scientific">Gymnopilus junonius</name>
    <name type="common">Spectacular rustgill mushroom</name>
    <name type="synonym">Gymnopilus spectabilis subsp. junonius</name>
    <dbReference type="NCBI Taxonomy" id="109634"/>
    <lineage>
        <taxon>Eukaryota</taxon>
        <taxon>Fungi</taxon>
        <taxon>Dikarya</taxon>
        <taxon>Basidiomycota</taxon>
        <taxon>Agaricomycotina</taxon>
        <taxon>Agaricomycetes</taxon>
        <taxon>Agaricomycetidae</taxon>
        <taxon>Agaricales</taxon>
        <taxon>Agaricineae</taxon>
        <taxon>Hymenogastraceae</taxon>
        <taxon>Gymnopilus</taxon>
    </lineage>
</organism>
<comment type="caution">
    <text evidence="1">The sequence shown here is derived from an EMBL/GenBank/DDBJ whole genome shotgun (WGS) entry which is preliminary data.</text>
</comment>
<dbReference type="InterPro" id="IPR011333">
    <property type="entry name" value="SKP1/BTB/POZ_sf"/>
</dbReference>
<reference evidence="1" key="1">
    <citation type="submission" date="2020-11" db="EMBL/GenBank/DDBJ databases">
        <authorList>
            <consortium name="DOE Joint Genome Institute"/>
            <person name="Ahrendt S."/>
            <person name="Riley R."/>
            <person name="Andreopoulos W."/>
            <person name="LaButti K."/>
            <person name="Pangilinan J."/>
            <person name="Ruiz-duenas F.J."/>
            <person name="Barrasa J.M."/>
            <person name="Sanchez-Garcia M."/>
            <person name="Camarero S."/>
            <person name="Miyauchi S."/>
            <person name="Serrano A."/>
            <person name="Linde D."/>
            <person name="Babiker R."/>
            <person name="Drula E."/>
            <person name="Ayuso-Fernandez I."/>
            <person name="Pacheco R."/>
            <person name="Padilla G."/>
            <person name="Ferreira P."/>
            <person name="Barriuso J."/>
            <person name="Kellner H."/>
            <person name="Castanera R."/>
            <person name="Alfaro M."/>
            <person name="Ramirez L."/>
            <person name="Pisabarro A.G."/>
            <person name="Kuo A."/>
            <person name="Tritt A."/>
            <person name="Lipzen A."/>
            <person name="He G."/>
            <person name="Yan M."/>
            <person name="Ng V."/>
            <person name="Cullen D."/>
            <person name="Martin F."/>
            <person name="Rosso M.-N."/>
            <person name="Henrissat B."/>
            <person name="Hibbett D."/>
            <person name="Martinez A.T."/>
            <person name="Grigoriev I.V."/>
        </authorList>
    </citation>
    <scope>NUCLEOTIDE SEQUENCE</scope>
    <source>
        <strain evidence="1">AH 44721</strain>
    </source>
</reference>
<accession>A0A9P5N8Y0</accession>
<dbReference type="OrthoDB" id="3184970at2759"/>
<dbReference type="Gene3D" id="3.30.710.10">
    <property type="entry name" value="Potassium Channel Kv1.1, Chain A"/>
    <property type="match status" value="1"/>
</dbReference>
<name>A0A9P5N8Y0_GYMJU</name>
<proteinExistence type="predicted"/>
<evidence type="ECO:0000313" key="2">
    <source>
        <dbReference type="Proteomes" id="UP000724874"/>
    </source>
</evidence>
<dbReference type="SUPFAM" id="SSF54695">
    <property type="entry name" value="POZ domain"/>
    <property type="match status" value="1"/>
</dbReference>
<evidence type="ECO:0000313" key="1">
    <source>
        <dbReference type="EMBL" id="KAF8868576.1"/>
    </source>
</evidence>